<keyword evidence="1" id="KW-1133">Transmembrane helix</keyword>
<dbReference type="OrthoDB" id="434647at2759"/>
<dbReference type="PANTHER" id="PTHR12300">
    <property type="entry name" value="HVA22-LIKE PROTEINS"/>
    <property type="match status" value="1"/>
</dbReference>
<keyword evidence="4" id="KW-1185">Reference proteome</keyword>
<dbReference type="Pfam" id="PF03134">
    <property type="entry name" value="TB2_DP1_HVA22"/>
    <property type="match status" value="1"/>
</dbReference>
<organism evidence="3 4">
    <name type="scientific">Hesseltinella vesiculosa</name>
    <dbReference type="NCBI Taxonomy" id="101127"/>
    <lineage>
        <taxon>Eukaryota</taxon>
        <taxon>Fungi</taxon>
        <taxon>Fungi incertae sedis</taxon>
        <taxon>Mucoromycota</taxon>
        <taxon>Mucoromycotina</taxon>
        <taxon>Mucoromycetes</taxon>
        <taxon>Mucorales</taxon>
        <taxon>Cunninghamellaceae</taxon>
        <taxon>Hesseltinella</taxon>
    </lineage>
</organism>
<accession>A0A1X2GLQ9</accession>
<comment type="subcellular location">
    <subcellularLocation>
        <location evidence="1">Membrane</location>
        <topology evidence="1">Multi-pass membrane protein</topology>
    </subcellularLocation>
</comment>
<dbReference type="EMBL" id="MCGT01000009">
    <property type="protein sequence ID" value="ORX56879.1"/>
    <property type="molecule type" value="Genomic_DNA"/>
</dbReference>
<name>A0A1X2GLQ9_9FUNG</name>
<reference evidence="3 4" key="1">
    <citation type="submission" date="2016-07" db="EMBL/GenBank/DDBJ databases">
        <title>Pervasive Adenine N6-methylation of Active Genes in Fungi.</title>
        <authorList>
            <consortium name="DOE Joint Genome Institute"/>
            <person name="Mondo S.J."/>
            <person name="Dannebaum R.O."/>
            <person name="Kuo R.C."/>
            <person name="Labutti K."/>
            <person name="Haridas S."/>
            <person name="Kuo A."/>
            <person name="Salamov A."/>
            <person name="Ahrendt S.R."/>
            <person name="Lipzen A."/>
            <person name="Sullivan W."/>
            <person name="Andreopoulos W.B."/>
            <person name="Clum A."/>
            <person name="Lindquist E."/>
            <person name="Daum C."/>
            <person name="Ramamoorthy G.K."/>
            <person name="Gryganskyi A."/>
            <person name="Culley D."/>
            <person name="Magnuson J.K."/>
            <person name="James T.Y."/>
            <person name="O'Malley M.A."/>
            <person name="Stajich J.E."/>
            <person name="Spatafora J.W."/>
            <person name="Visel A."/>
            <person name="Grigoriev I.V."/>
        </authorList>
    </citation>
    <scope>NUCLEOTIDE SEQUENCE [LARGE SCALE GENOMIC DNA]</scope>
    <source>
        <strain evidence="3 4">NRRL 3301</strain>
    </source>
</reference>
<evidence type="ECO:0000313" key="4">
    <source>
        <dbReference type="Proteomes" id="UP000242146"/>
    </source>
</evidence>
<comment type="similarity">
    <text evidence="1">Belongs to the DP1 family.</text>
</comment>
<gene>
    <name evidence="3" type="ORF">DM01DRAFT_1382296</name>
</gene>
<evidence type="ECO:0000313" key="3">
    <source>
        <dbReference type="EMBL" id="ORX56879.1"/>
    </source>
</evidence>
<dbReference type="InterPro" id="IPR004345">
    <property type="entry name" value="TB2_DP1_HVA22"/>
</dbReference>
<dbReference type="STRING" id="101127.A0A1X2GLQ9"/>
<sequence>MIVAVMYVLMKLMFLQLYPAYMCFKALKLNDAKQYSHLVIYWLVTTTYLVVEYVADIFVFWLPFYYEIKLLLILWLIFPQTNGTKLLYDQYLEPFLKKNEQQIDQAVIETQHRIKVHMTAYSKRLVQLIRSSISDSLFKPKEEEPVMAAKAVDPIADNSWSPIGLFATLMNATSGMHQLAQQATTKITADTSADATSSSPSLSDPRLDRTESYDSLASLVNNNPSPTSTPNPSATWSGYFSSFLWKQPAAEKSTKQD</sequence>
<evidence type="ECO:0000256" key="2">
    <source>
        <dbReference type="SAM" id="MobiDB-lite"/>
    </source>
</evidence>
<dbReference type="PANTHER" id="PTHR12300:SF117">
    <property type="entry name" value="LP05237P-RELATED"/>
    <property type="match status" value="1"/>
</dbReference>
<feature type="transmembrane region" description="Helical" evidence="1">
    <location>
        <begin position="39"/>
        <end position="62"/>
    </location>
</feature>
<feature type="transmembrane region" description="Helical" evidence="1">
    <location>
        <begin position="6"/>
        <end position="27"/>
    </location>
</feature>
<dbReference type="GO" id="GO:0016020">
    <property type="term" value="C:membrane"/>
    <property type="evidence" value="ECO:0007669"/>
    <property type="project" value="UniProtKB-SubCell"/>
</dbReference>
<comment type="caution">
    <text evidence="3">The sequence shown here is derived from an EMBL/GenBank/DDBJ whole genome shotgun (WGS) entry which is preliminary data.</text>
</comment>
<dbReference type="AlphaFoldDB" id="A0A1X2GLQ9"/>
<feature type="compositionally biased region" description="Low complexity" evidence="2">
    <location>
        <begin position="190"/>
        <end position="204"/>
    </location>
</feature>
<dbReference type="Proteomes" id="UP000242146">
    <property type="component" value="Unassembled WGS sequence"/>
</dbReference>
<comment type="caution">
    <text evidence="1">Lacks conserved residue(s) required for the propagation of feature annotation.</text>
</comment>
<keyword evidence="1" id="KW-0812">Transmembrane</keyword>
<keyword evidence="1" id="KW-0472">Membrane</keyword>
<feature type="region of interest" description="Disordered" evidence="2">
    <location>
        <begin position="189"/>
        <end position="208"/>
    </location>
</feature>
<protein>
    <recommendedName>
        <fullName evidence="1">Protein YOP1</fullName>
    </recommendedName>
</protein>
<evidence type="ECO:0000256" key="1">
    <source>
        <dbReference type="RuleBase" id="RU362006"/>
    </source>
</evidence>
<proteinExistence type="inferred from homology"/>